<name>A0A3L6RDG0_PANMI</name>
<comment type="caution">
    <text evidence="3">The sequence shown here is derived from an EMBL/GenBank/DDBJ whole genome shotgun (WGS) entry which is preliminary data.</text>
</comment>
<dbReference type="AlphaFoldDB" id="A0A3L6RDG0"/>
<feature type="coiled-coil region" evidence="1">
    <location>
        <begin position="108"/>
        <end position="156"/>
    </location>
</feature>
<dbReference type="EMBL" id="PQIB02000009">
    <property type="protein sequence ID" value="RLN00704.1"/>
    <property type="molecule type" value="Genomic_DNA"/>
</dbReference>
<evidence type="ECO:0000313" key="3">
    <source>
        <dbReference type="EMBL" id="RLN00704.1"/>
    </source>
</evidence>
<keyword evidence="1" id="KW-0175">Coiled coil</keyword>
<feature type="region of interest" description="Disordered" evidence="2">
    <location>
        <begin position="346"/>
        <end position="378"/>
    </location>
</feature>
<protein>
    <submittedName>
        <fullName evidence="3">Paramyosin-like</fullName>
    </submittedName>
</protein>
<feature type="compositionally biased region" description="Basic and acidic residues" evidence="2">
    <location>
        <begin position="346"/>
        <end position="363"/>
    </location>
</feature>
<proteinExistence type="predicted"/>
<dbReference type="OrthoDB" id="696104at2759"/>
<reference evidence="4" key="1">
    <citation type="journal article" date="2019" name="Nat. Commun.">
        <title>The genome of broomcorn millet.</title>
        <authorList>
            <person name="Zou C."/>
            <person name="Miki D."/>
            <person name="Li D."/>
            <person name="Tang Q."/>
            <person name="Xiao L."/>
            <person name="Rajput S."/>
            <person name="Deng P."/>
            <person name="Jia W."/>
            <person name="Huang R."/>
            <person name="Zhang M."/>
            <person name="Sun Y."/>
            <person name="Hu J."/>
            <person name="Fu X."/>
            <person name="Schnable P.S."/>
            <person name="Li F."/>
            <person name="Zhang H."/>
            <person name="Feng B."/>
            <person name="Zhu X."/>
            <person name="Liu R."/>
            <person name="Schnable J.C."/>
            <person name="Zhu J.-K."/>
            <person name="Zhang H."/>
        </authorList>
    </citation>
    <scope>NUCLEOTIDE SEQUENCE [LARGE SCALE GENOMIC DNA]</scope>
</reference>
<dbReference type="STRING" id="4540.A0A3L6RDG0"/>
<feature type="coiled-coil region" evidence="1">
    <location>
        <begin position="430"/>
        <end position="517"/>
    </location>
</feature>
<feature type="compositionally biased region" description="Polar residues" evidence="2">
    <location>
        <begin position="364"/>
        <end position="373"/>
    </location>
</feature>
<accession>A0A3L6RDG0</accession>
<organism evidence="3 4">
    <name type="scientific">Panicum miliaceum</name>
    <name type="common">Proso millet</name>
    <name type="synonym">Broomcorn millet</name>
    <dbReference type="NCBI Taxonomy" id="4540"/>
    <lineage>
        <taxon>Eukaryota</taxon>
        <taxon>Viridiplantae</taxon>
        <taxon>Streptophyta</taxon>
        <taxon>Embryophyta</taxon>
        <taxon>Tracheophyta</taxon>
        <taxon>Spermatophyta</taxon>
        <taxon>Magnoliopsida</taxon>
        <taxon>Liliopsida</taxon>
        <taxon>Poales</taxon>
        <taxon>Poaceae</taxon>
        <taxon>PACMAD clade</taxon>
        <taxon>Panicoideae</taxon>
        <taxon>Panicodae</taxon>
        <taxon>Paniceae</taxon>
        <taxon>Panicinae</taxon>
        <taxon>Panicum</taxon>
        <taxon>Panicum sect. Panicum</taxon>
    </lineage>
</organism>
<evidence type="ECO:0000313" key="4">
    <source>
        <dbReference type="Proteomes" id="UP000275267"/>
    </source>
</evidence>
<sequence length="590" mass="67059">MSSSTSASFQNRTWFEDLFADDRVRTLSHQVSTLQDRVWELEHKNTQLLGDKGNWRSNWRRRKAAARAITSQKEDVERSLKGEMTSFVEVEKLKKELCALVEANEVAMKAFDAEKAEMMLEAEELRRRVEELQSNKDLMEGEIENLQLDVLTANKKYSLSEAEVERLSMELSALIEAKETDVKAFDAQNAENMKELEDLKKKLDEIQTNKDLVEGVNDKLQTEILTVEEKYSQSEAEVKCLKHILAALVETKEAAAKAFDAEKLQASYDGLDAKHSRLNDEKSSVQKALEAEKVEACKLKSKIQELENYNAGKDGEAEKLKAALEEKKKYVDQYWRAQRLEKEKTRLSNEKRDLERRLAEKTRSAQASSTQVSALGHKQREDTKKAGLLFMDAADRYEQVARKQIMAGAAELENARKASLLLMDAADTYQDAAKKQTRAKEEELEDTRRAVAVLMSAADAYQQEAKKQIKEKVEELKILGAQKAEMDARAAALESELDAALSKNQELEVDRDKVKVENGDLWSEVERFMMELGALVEVREAAAKAFDDEKTEIMKELGDLKTKVEEIQASKDLMKGENDKLQSEVRTNKP</sequence>
<feature type="coiled-coil region" evidence="1">
    <location>
        <begin position="182"/>
        <end position="237"/>
    </location>
</feature>
<keyword evidence="4" id="KW-1185">Reference proteome</keyword>
<gene>
    <name evidence="3" type="ORF">C2845_PM06G30200</name>
</gene>
<evidence type="ECO:0000256" key="2">
    <source>
        <dbReference type="SAM" id="MobiDB-lite"/>
    </source>
</evidence>
<evidence type="ECO:0000256" key="1">
    <source>
        <dbReference type="SAM" id="Coils"/>
    </source>
</evidence>
<feature type="region of interest" description="Disordered" evidence="2">
    <location>
        <begin position="571"/>
        <end position="590"/>
    </location>
</feature>
<dbReference type="Proteomes" id="UP000275267">
    <property type="component" value="Unassembled WGS sequence"/>
</dbReference>